<dbReference type="Proteomes" id="UP000614610">
    <property type="component" value="Unassembled WGS sequence"/>
</dbReference>
<feature type="compositionally biased region" description="Low complexity" evidence="1">
    <location>
        <begin position="197"/>
        <end position="284"/>
    </location>
</feature>
<feature type="compositionally biased region" description="Basic and acidic residues" evidence="1">
    <location>
        <begin position="333"/>
        <end position="347"/>
    </location>
</feature>
<evidence type="ECO:0000313" key="5">
    <source>
        <dbReference type="EMBL" id="KAF3218099.1"/>
    </source>
</evidence>
<feature type="compositionally biased region" description="Polar residues" evidence="1">
    <location>
        <begin position="177"/>
        <end position="196"/>
    </location>
</feature>
<organism evidence="4 6">
    <name type="scientific">Orbilia oligospora</name>
    <name type="common">Nematode-trapping fungus</name>
    <name type="synonym">Arthrobotrys oligospora</name>
    <dbReference type="NCBI Taxonomy" id="2813651"/>
    <lineage>
        <taxon>Eukaryota</taxon>
        <taxon>Fungi</taxon>
        <taxon>Dikarya</taxon>
        <taxon>Ascomycota</taxon>
        <taxon>Pezizomycotina</taxon>
        <taxon>Orbiliomycetes</taxon>
        <taxon>Orbiliales</taxon>
        <taxon>Orbiliaceae</taxon>
        <taxon>Orbilia</taxon>
    </lineage>
</organism>
<accession>A0A7C8QAI7</accession>
<evidence type="ECO:0000256" key="2">
    <source>
        <dbReference type="SAM" id="Phobius"/>
    </source>
</evidence>
<dbReference type="Proteomes" id="UP000483672">
    <property type="component" value="Unassembled WGS sequence"/>
</dbReference>
<evidence type="ECO:0000313" key="6">
    <source>
        <dbReference type="Proteomes" id="UP000483672"/>
    </source>
</evidence>
<feature type="chain" id="PRO_5036200955" evidence="3">
    <location>
        <begin position="28"/>
        <end position="391"/>
    </location>
</feature>
<gene>
    <name evidence="4" type="ORF">TWF191_002183</name>
    <name evidence="5" type="ORF">TWF679_001507</name>
</gene>
<feature type="region of interest" description="Disordered" evidence="1">
    <location>
        <begin position="177"/>
        <end position="284"/>
    </location>
</feature>
<dbReference type="EMBL" id="WIWT01000012">
    <property type="protein sequence ID" value="KAF3218099.1"/>
    <property type="molecule type" value="Genomic_DNA"/>
</dbReference>
<dbReference type="PROSITE" id="PS51257">
    <property type="entry name" value="PROKAR_LIPOPROTEIN"/>
    <property type="match status" value="1"/>
</dbReference>
<evidence type="ECO:0000313" key="4">
    <source>
        <dbReference type="EMBL" id="KAF3204753.1"/>
    </source>
</evidence>
<keyword evidence="3" id="KW-0732">Signal</keyword>
<proteinExistence type="predicted"/>
<name>A0A7C8QAI7_ORBOL</name>
<evidence type="ECO:0000256" key="3">
    <source>
        <dbReference type="SAM" id="SignalP"/>
    </source>
</evidence>
<evidence type="ECO:0000256" key="1">
    <source>
        <dbReference type="SAM" id="MobiDB-lite"/>
    </source>
</evidence>
<protein>
    <submittedName>
        <fullName evidence="4">Uncharacterized protein</fullName>
    </submittedName>
</protein>
<dbReference type="OrthoDB" id="5386093at2759"/>
<dbReference type="AlphaFoldDB" id="A0A7C8QAI7"/>
<dbReference type="EMBL" id="WIPF01000141">
    <property type="protein sequence ID" value="KAF3204753.1"/>
    <property type="molecule type" value="Genomic_DNA"/>
</dbReference>
<comment type="caution">
    <text evidence="4">The sequence shown here is derived from an EMBL/GenBank/DDBJ whole genome shotgun (WGS) entry which is preliminary data.</text>
</comment>
<feature type="transmembrane region" description="Helical" evidence="2">
    <location>
        <begin position="288"/>
        <end position="312"/>
    </location>
</feature>
<feature type="region of interest" description="Disordered" evidence="1">
    <location>
        <begin position="315"/>
        <end position="391"/>
    </location>
</feature>
<reference evidence="4 6" key="1">
    <citation type="submission" date="2019-06" db="EMBL/GenBank/DDBJ databases">
        <authorList>
            <person name="Palmer J.M."/>
        </authorList>
    </citation>
    <scope>NUCLEOTIDE SEQUENCE [LARGE SCALE GENOMIC DNA]</scope>
    <source>
        <strain evidence="4 6">TWF191</strain>
        <strain evidence="5">TWF679</strain>
    </source>
</reference>
<dbReference type="PANTHER" id="PTHR16861">
    <property type="entry name" value="GLYCOPROTEIN 38"/>
    <property type="match status" value="1"/>
</dbReference>
<sequence>MRYLQNGPRTWTFPLILVAVSLTGCEARPRPWAAEIPTATALLPSTTGAKLLRPTPFNFVQAFVEKRLRKRDEYPDSVCGFIGGDVASPAVCSSDSACLWDQAHGAVGCSATEGDGNLAVYTTCVDSNNDDIASLQNNPWAFTCSEECFRNSYESISGQGFTQWGCGGSDSATTVLTQPSGVDNQSAKVSLTSIDMTTPSSSSSIESSTSTSSSSSSSQPPPSTTSSEPSSSSSENSSSTDPPSSTSSGDDQSSTTNGNTSSTSSVSTPTNSAGTSTPVPPSDSSTNVGAIAGGVVGGVAGLALIAGLLLLLRRRNNKEKLKRVSTASGANLRPHDMGEVYEPKELDATTPEIPSELPGDSPMIGPSKPAAEPVELPGSEVPMRPAPEKKV</sequence>
<keyword evidence="2" id="KW-1133">Transmembrane helix</keyword>
<keyword evidence="2" id="KW-0472">Membrane</keyword>
<keyword evidence="2" id="KW-0812">Transmembrane</keyword>
<feature type="signal peptide" evidence="3">
    <location>
        <begin position="1"/>
        <end position="27"/>
    </location>
</feature>
<dbReference type="PANTHER" id="PTHR16861:SF4">
    <property type="entry name" value="SH3 DOMAIN PROTEIN (AFU_ORTHOLOGUE AFUA_1G13610)"/>
    <property type="match status" value="1"/>
</dbReference>